<sequence>MRPFRRQQAVSPLTFSFCSTFNHSLCPAKVRKLNYYNDRKNGNFITNENVNLYYPPV</sequence>
<dbReference type="STRING" id="537006.PRABACTJOHN_01303"/>
<accession>B7B8F3</accession>
<organism evidence="1 2">
    <name type="scientific">Parabacteroides johnsonii DSM 18315</name>
    <dbReference type="NCBI Taxonomy" id="537006"/>
    <lineage>
        <taxon>Bacteria</taxon>
        <taxon>Pseudomonadati</taxon>
        <taxon>Bacteroidota</taxon>
        <taxon>Bacteroidia</taxon>
        <taxon>Bacteroidales</taxon>
        <taxon>Tannerellaceae</taxon>
        <taxon>Parabacteroides</taxon>
    </lineage>
</organism>
<evidence type="ECO:0000313" key="1">
    <source>
        <dbReference type="EMBL" id="EEC97289.1"/>
    </source>
</evidence>
<reference evidence="1 2" key="2">
    <citation type="submission" date="2008-10" db="EMBL/GenBank/DDBJ databases">
        <authorList>
            <person name="Fulton L."/>
            <person name="Clifton S."/>
            <person name="Fulton B."/>
            <person name="Xu J."/>
            <person name="Minx P."/>
            <person name="Pepin K.H."/>
            <person name="Johnson M."/>
            <person name="Bhonagiri V."/>
            <person name="Nash W.E."/>
            <person name="Mardis E.R."/>
            <person name="Wilson R.K."/>
        </authorList>
    </citation>
    <scope>NUCLEOTIDE SEQUENCE [LARGE SCALE GENOMIC DNA]</scope>
    <source>
        <strain evidence="1 2">DSM 18315</strain>
    </source>
</reference>
<proteinExistence type="predicted"/>
<reference evidence="1 2" key="1">
    <citation type="submission" date="2008-10" db="EMBL/GenBank/DDBJ databases">
        <title>Draft genome sequence of Parabacteroides johnsonii (DSM 18315).</title>
        <authorList>
            <person name="Sudarsanam P."/>
            <person name="Ley R."/>
            <person name="Guruge J."/>
            <person name="Turnbaugh P.J."/>
            <person name="Mahowald M."/>
            <person name="Liep D."/>
            <person name="Gordon J."/>
        </authorList>
    </citation>
    <scope>NUCLEOTIDE SEQUENCE [LARGE SCALE GENOMIC DNA]</scope>
    <source>
        <strain evidence="1 2">DSM 18315</strain>
    </source>
</reference>
<dbReference type="EMBL" id="ABYH01000112">
    <property type="protein sequence ID" value="EEC97289.1"/>
    <property type="molecule type" value="Genomic_DNA"/>
</dbReference>
<protein>
    <submittedName>
        <fullName evidence="1">Uncharacterized protein</fullName>
    </submittedName>
</protein>
<dbReference type="AlphaFoldDB" id="B7B8F3"/>
<dbReference type="Proteomes" id="UP000005510">
    <property type="component" value="Unassembled WGS sequence"/>
</dbReference>
<gene>
    <name evidence="1" type="ORF">PRABACTJOHN_01303</name>
</gene>
<name>B7B8F3_9BACT</name>
<evidence type="ECO:0000313" key="2">
    <source>
        <dbReference type="Proteomes" id="UP000005510"/>
    </source>
</evidence>
<dbReference type="HOGENOM" id="CLU_2992554_0_0_10"/>
<comment type="caution">
    <text evidence="1">The sequence shown here is derived from an EMBL/GenBank/DDBJ whole genome shotgun (WGS) entry which is preliminary data.</text>
</comment>